<accession>A0A699Z3S9</accession>
<feature type="non-terminal residue" evidence="1">
    <location>
        <position position="1"/>
    </location>
</feature>
<dbReference type="AlphaFoldDB" id="A0A699Z3S9"/>
<evidence type="ECO:0000313" key="1">
    <source>
        <dbReference type="EMBL" id="GFH13926.1"/>
    </source>
</evidence>
<organism evidence="1 2">
    <name type="scientific">Haematococcus lacustris</name>
    <name type="common">Green alga</name>
    <name type="synonym">Haematococcus pluvialis</name>
    <dbReference type="NCBI Taxonomy" id="44745"/>
    <lineage>
        <taxon>Eukaryota</taxon>
        <taxon>Viridiplantae</taxon>
        <taxon>Chlorophyta</taxon>
        <taxon>core chlorophytes</taxon>
        <taxon>Chlorophyceae</taxon>
        <taxon>CS clade</taxon>
        <taxon>Chlamydomonadales</taxon>
        <taxon>Haematococcaceae</taxon>
        <taxon>Haematococcus</taxon>
    </lineage>
</organism>
<gene>
    <name evidence="1" type="ORF">HaLaN_09893</name>
</gene>
<dbReference type="EMBL" id="BLLF01000668">
    <property type="protein sequence ID" value="GFH13926.1"/>
    <property type="molecule type" value="Genomic_DNA"/>
</dbReference>
<name>A0A699Z3S9_HAELA</name>
<keyword evidence="2" id="KW-1185">Reference proteome</keyword>
<evidence type="ECO:0000313" key="2">
    <source>
        <dbReference type="Proteomes" id="UP000485058"/>
    </source>
</evidence>
<reference evidence="1 2" key="1">
    <citation type="submission" date="2020-02" db="EMBL/GenBank/DDBJ databases">
        <title>Draft genome sequence of Haematococcus lacustris strain NIES-144.</title>
        <authorList>
            <person name="Morimoto D."/>
            <person name="Nakagawa S."/>
            <person name="Yoshida T."/>
            <person name="Sawayama S."/>
        </authorList>
    </citation>
    <scope>NUCLEOTIDE SEQUENCE [LARGE SCALE GENOMIC DNA]</scope>
    <source>
        <strain evidence="1 2">NIES-144</strain>
    </source>
</reference>
<feature type="non-terminal residue" evidence="1">
    <location>
        <position position="277"/>
    </location>
</feature>
<protein>
    <submittedName>
        <fullName evidence="1">Uncharacterized protein</fullName>
    </submittedName>
</protein>
<proteinExistence type="predicted"/>
<dbReference type="Proteomes" id="UP000485058">
    <property type="component" value="Unassembled WGS sequence"/>
</dbReference>
<sequence>ASLVKRASKGRSSPAAQSKLNAAEAHHGLLHHTRRLLLAALPGALRDATPRRLVALLRSLQELQPELRLEPSVGVQVVQLLVQGLVGTHRRFLSDCSTKELVELAALLQASPDWRQHLLPAVAAHVVAAKQAQQPGTGQQAVRELEGVVMQQAVKLGSLAIPTAAQLSPLLLISDKRSLEVAVKQLVTQLTAQREAAAAAATVLLLDWQEHAEEAVRQSELDTLLQLPRLAAVVGQPLGGVLQPVFESQLVQLSHGSSGGTIKAQQLLFENTDRFQQ</sequence>
<comment type="caution">
    <text evidence="1">The sequence shown here is derived from an EMBL/GenBank/DDBJ whole genome shotgun (WGS) entry which is preliminary data.</text>
</comment>